<dbReference type="EMBL" id="JBBPBN010000051">
    <property type="protein sequence ID" value="KAK8992115.1"/>
    <property type="molecule type" value="Genomic_DNA"/>
</dbReference>
<evidence type="ECO:0000313" key="1">
    <source>
        <dbReference type="EMBL" id="KAK8992115.1"/>
    </source>
</evidence>
<evidence type="ECO:0000313" key="2">
    <source>
        <dbReference type="Proteomes" id="UP001396334"/>
    </source>
</evidence>
<comment type="caution">
    <text evidence="1">The sequence shown here is derived from an EMBL/GenBank/DDBJ whole genome shotgun (WGS) entry which is preliminary data.</text>
</comment>
<sequence length="189" mass="21109">MGKPSHDYAGTQDEDVSRFVGELELVGRRTEAISAETAFSHSSLRVPGNGLVRSEGKNILINDIGPNWADVIKGLEDPKELVNNAMVDFDLGQGASEDPNRMAEEVKTPDVEALSASIGNKVEISVDHSARNLPDFVFRDGEHYSLELPEFQQKTKSCYFGSWIVVVESVDMGRLYWLEVKSKVVHWQW</sequence>
<reference evidence="1 2" key="1">
    <citation type="journal article" date="2024" name="G3 (Bethesda)">
        <title>Genome assembly of Hibiscus sabdariffa L. provides insights into metabolisms of medicinal natural products.</title>
        <authorList>
            <person name="Kim T."/>
        </authorList>
    </citation>
    <scope>NUCLEOTIDE SEQUENCE [LARGE SCALE GENOMIC DNA]</scope>
    <source>
        <strain evidence="1">TK-2024</strain>
        <tissue evidence="1">Old leaves</tissue>
    </source>
</reference>
<accession>A0ABR2PV95</accession>
<gene>
    <name evidence="1" type="ORF">V6N11_045007</name>
</gene>
<proteinExistence type="predicted"/>
<dbReference type="Proteomes" id="UP001396334">
    <property type="component" value="Unassembled WGS sequence"/>
</dbReference>
<protein>
    <submittedName>
        <fullName evidence="1">Uncharacterized protein</fullName>
    </submittedName>
</protein>
<organism evidence="1 2">
    <name type="scientific">Hibiscus sabdariffa</name>
    <name type="common">roselle</name>
    <dbReference type="NCBI Taxonomy" id="183260"/>
    <lineage>
        <taxon>Eukaryota</taxon>
        <taxon>Viridiplantae</taxon>
        <taxon>Streptophyta</taxon>
        <taxon>Embryophyta</taxon>
        <taxon>Tracheophyta</taxon>
        <taxon>Spermatophyta</taxon>
        <taxon>Magnoliopsida</taxon>
        <taxon>eudicotyledons</taxon>
        <taxon>Gunneridae</taxon>
        <taxon>Pentapetalae</taxon>
        <taxon>rosids</taxon>
        <taxon>malvids</taxon>
        <taxon>Malvales</taxon>
        <taxon>Malvaceae</taxon>
        <taxon>Malvoideae</taxon>
        <taxon>Hibiscus</taxon>
    </lineage>
</organism>
<name>A0ABR2PV95_9ROSI</name>
<keyword evidence="2" id="KW-1185">Reference proteome</keyword>